<dbReference type="GO" id="GO:0070043">
    <property type="term" value="F:rRNA (guanine-N7-)-methyltransferase activity"/>
    <property type="evidence" value="ECO:0007669"/>
    <property type="project" value="UniProtKB-UniRule"/>
</dbReference>
<dbReference type="AlphaFoldDB" id="B8EQ22"/>
<accession>B8EQ22</accession>
<dbReference type="EMBL" id="CP001280">
    <property type="protein sequence ID" value="ACK51512.1"/>
    <property type="molecule type" value="Genomic_DNA"/>
</dbReference>
<evidence type="ECO:0000256" key="6">
    <source>
        <dbReference type="HAMAP-Rule" id="MF_00074"/>
    </source>
</evidence>
<reference evidence="7 8" key="1">
    <citation type="journal article" date="2010" name="J. Bacteriol.">
        <title>Complete genome sequence of the aerobic facultative methanotroph Methylocella silvestris BL2.</title>
        <authorList>
            <person name="Chen Y."/>
            <person name="Crombie A."/>
            <person name="Rahman M.T."/>
            <person name="Dedysh S.N."/>
            <person name="Liesack W."/>
            <person name="Stott M.B."/>
            <person name="Alam M."/>
            <person name="Theisen A.R."/>
            <person name="Murrell J.C."/>
            <person name="Dunfield P.F."/>
        </authorList>
    </citation>
    <scope>NUCLEOTIDE SEQUENCE [LARGE SCALE GENOMIC DNA]</scope>
    <source>
        <strain evidence="8">DSM 15510 / CIP 108128 / LMG 27833 / NCIMB 13906 / BL2</strain>
    </source>
</reference>
<evidence type="ECO:0000256" key="2">
    <source>
        <dbReference type="ARBA" id="ARBA00022552"/>
    </source>
</evidence>
<comment type="similarity">
    <text evidence="6">Belongs to the methyltransferase superfamily. RNA methyltransferase RsmG family.</text>
</comment>
<comment type="subcellular location">
    <subcellularLocation>
        <location evidence="6">Cytoplasm</location>
    </subcellularLocation>
</comment>
<evidence type="ECO:0000313" key="7">
    <source>
        <dbReference type="EMBL" id="ACK51512.1"/>
    </source>
</evidence>
<dbReference type="eggNOG" id="COG0357">
    <property type="taxonomic scope" value="Bacteria"/>
</dbReference>
<dbReference type="HAMAP" id="MF_00074">
    <property type="entry name" value="16SrRNA_methyltr_G"/>
    <property type="match status" value="1"/>
</dbReference>
<protein>
    <recommendedName>
        <fullName evidence="6">Ribosomal RNA small subunit methyltransferase G</fullName>
        <ecNumber evidence="6">2.1.1.170</ecNumber>
    </recommendedName>
    <alternativeName>
        <fullName evidence="6">16S rRNA 7-methylguanosine methyltransferase</fullName>
        <shortName evidence="6">16S rRNA m7G methyltransferase</shortName>
    </alternativeName>
</protein>
<dbReference type="STRING" id="395965.Msil_2589"/>
<dbReference type="NCBIfam" id="TIGR00138">
    <property type="entry name" value="rsmG_gidB"/>
    <property type="match status" value="1"/>
</dbReference>
<gene>
    <name evidence="6" type="primary">rsmG</name>
    <name evidence="7" type="ordered locus">Msil_2589</name>
</gene>
<evidence type="ECO:0000256" key="1">
    <source>
        <dbReference type="ARBA" id="ARBA00022490"/>
    </source>
</evidence>
<keyword evidence="2 6" id="KW-0698">rRNA processing</keyword>
<sequence>MSLVKETGGLNLSRLRGLHPRLAELPDVTLRRLALYEALLRKWQGSINLVAKSTLDDIWIRHFVDSLQVSAAAPQARRWVDLGSGGGFPGLVTAIRYADDPSAEIHLIESDQRKCAFLRTVSRETGAHAIVHCGRIEDIAAALDAPFDAVSARALAPFSQLLHYAERFLEKGAIGVFSKGEQAEAELTGLSAAARYQIASVASETSDSARLIIVRRRVD</sequence>
<comment type="function">
    <text evidence="6">Specifically methylates the N7 position of guanine in position 527 of 16S rRNA.</text>
</comment>
<feature type="binding site" evidence="6">
    <location>
        <position position="153"/>
    </location>
    <ligand>
        <name>S-adenosyl-L-methionine</name>
        <dbReference type="ChEBI" id="CHEBI:59789"/>
    </ligand>
</feature>
<evidence type="ECO:0000256" key="3">
    <source>
        <dbReference type="ARBA" id="ARBA00022603"/>
    </source>
</evidence>
<evidence type="ECO:0000256" key="4">
    <source>
        <dbReference type="ARBA" id="ARBA00022679"/>
    </source>
</evidence>
<dbReference type="PIRSF" id="PIRSF003078">
    <property type="entry name" value="GidB"/>
    <property type="match status" value="1"/>
</dbReference>
<dbReference type="Gene3D" id="3.40.50.150">
    <property type="entry name" value="Vaccinia Virus protein VP39"/>
    <property type="match status" value="1"/>
</dbReference>
<keyword evidence="4 6" id="KW-0808">Transferase</keyword>
<keyword evidence="5 6" id="KW-0949">S-adenosyl-L-methionine</keyword>
<name>B8EQ22_METSB</name>
<dbReference type="InterPro" id="IPR003682">
    <property type="entry name" value="rRNA_ssu_MeTfrase_G"/>
</dbReference>
<dbReference type="PANTHER" id="PTHR31760">
    <property type="entry name" value="S-ADENOSYL-L-METHIONINE-DEPENDENT METHYLTRANSFERASES SUPERFAMILY PROTEIN"/>
    <property type="match status" value="1"/>
</dbReference>
<comment type="caution">
    <text evidence="6">Lacks conserved residue(s) required for the propagation of feature annotation.</text>
</comment>
<comment type="catalytic activity">
    <reaction evidence="6">
        <text>guanosine(527) in 16S rRNA + S-adenosyl-L-methionine = N(7)-methylguanosine(527) in 16S rRNA + S-adenosyl-L-homocysteine</text>
        <dbReference type="Rhea" id="RHEA:42732"/>
        <dbReference type="Rhea" id="RHEA-COMP:10209"/>
        <dbReference type="Rhea" id="RHEA-COMP:10210"/>
        <dbReference type="ChEBI" id="CHEBI:57856"/>
        <dbReference type="ChEBI" id="CHEBI:59789"/>
        <dbReference type="ChEBI" id="CHEBI:74269"/>
        <dbReference type="ChEBI" id="CHEBI:74480"/>
        <dbReference type="EC" id="2.1.1.170"/>
    </reaction>
</comment>
<dbReference type="Pfam" id="PF02527">
    <property type="entry name" value="GidB"/>
    <property type="match status" value="1"/>
</dbReference>
<dbReference type="KEGG" id="msl:Msil_2589"/>
<dbReference type="OrthoDB" id="9808773at2"/>
<dbReference type="GO" id="GO:0005829">
    <property type="term" value="C:cytosol"/>
    <property type="evidence" value="ECO:0007669"/>
    <property type="project" value="TreeGrafter"/>
</dbReference>
<evidence type="ECO:0000313" key="8">
    <source>
        <dbReference type="Proteomes" id="UP000002257"/>
    </source>
</evidence>
<feature type="binding site" evidence="6">
    <location>
        <begin position="136"/>
        <end position="137"/>
    </location>
    <ligand>
        <name>S-adenosyl-L-methionine</name>
        <dbReference type="ChEBI" id="CHEBI:59789"/>
    </ligand>
</feature>
<evidence type="ECO:0000256" key="5">
    <source>
        <dbReference type="ARBA" id="ARBA00022691"/>
    </source>
</evidence>
<feature type="binding site" evidence="6">
    <location>
        <position position="83"/>
    </location>
    <ligand>
        <name>S-adenosyl-L-methionine</name>
        <dbReference type="ChEBI" id="CHEBI:59789"/>
    </ligand>
</feature>
<dbReference type="Proteomes" id="UP000002257">
    <property type="component" value="Chromosome"/>
</dbReference>
<feature type="binding site" evidence="6">
    <location>
        <position position="88"/>
    </location>
    <ligand>
        <name>S-adenosyl-L-methionine</name>
        <dbReference type="ChEBI" id="CHEBI:59789"/>
    </ligand>
</feature>
<dbReference type="PANTHER" id="PTHR31760:SF0">
    <property type="entry name" value="S-ADENOSYL-L-METHIONINE-DEPENDENT METHYLTRANSFERASES SUPERFAMILY PROTEIN"/>
    <property type="match status" value="1"/>
</dbReference>
<dbReference type="EC" id="2.1.1.170" evidence="6"/>
<organism evidence="7 8">
    <name type="scientific">Methylocella silvestris (strain DSM 15510 / CIP 108128 / LMG 27833 / NCIMB 13906 / BL2)</name>
    <dbReference type="NCBI Taxonomy" id="395965"/>
    <lineage>
        <taxon>Bacteria</taxon>
        <taxon>Pseudomonadati</taxon>
        <taxon>Pseudomonadota</taxon>
        <taxon>Alphaproteobacteria</taxon>
        <taxon>Hyphomicrobiales</taxon>
        <taxon>Beijerinckiaceae</taxon>
        <taxon>Methylocella</taxon>
    </lineage>
</organism>
<proteinExistence type="inferred from homology"/>
<dbReference type="HOGENOM" id="CLU_065341_1_1_5"/>
<keyword evidence="1 6" id="KW-0963">Cytoplasm</keyword>
<dbReference type="InterPro" id="IPR029063">
    <property type="entry name" value="SAM-dependent_MTases_sf"/>
</dbReference>
<keyword evidence="3 6" id="KW-0489">Methyltransferase</keyword>
<keyword evidence="8" id="KW-1185">Reference proteome</keyword>
<dbReference type="SUPFAM" id="SSF53335">
    <property type="entry name" value="S-adenosyl-L-methionine-dependent methyltransferases"/>
    <property type="match status" value="1"/>
</dbReference>